<dbReference type="PANTHER" id="PTHR30353:SF15">
    <property type="entry name" value="INNER MEMBRANE PROTEIN YABI"/>
    <property type="match status" value="1"/>
</dbReference>
<dbReference type="OrthoDB" id="9801622at2"/>
<keyword evidence="5 7" id="KW-1133">Transmembrane helix</keyword>
<dbReference type="Proteomes" id="UP000223527">
    <property type="component" value="Unassembled WGS sequence"/>
</dbReference>
<dbReference type="PANTHER" id="PTHR30353">
    <property type="entry name" value="INNER MEMBRANE PROTEIN DEDA-RELATED"/>
    <property type="match status" value="1"/>
</dbReference>
<dbReference type="RefSeq" id="WP_099096245.1">
    <property type="nucleotide sequence ID" value="NZ_PDNU01000029.1"/>
</dbReference>
<dbReference type="AlphaFoldDB" id="A0A2C7A2E9"/>
<evidence type="ECO:0000256" key="3">
    <source>
        <dbReference type="ARBA" id="ARBA00022475"/>
    </source>
</evidence>
<evidence type="ECO:0000259" key="8">
    <source>
        <dbReference type="Pfam" id="PF09335"/>
    </source>
</evidence>
<dbReference type="InterPro" id="IPR032816">
    <property type="entry name" value="VTT_dom"/>
</dbReference>
<feature type="transmembrane region" description="Helical" evidence="7">
    <location>
        <begin position="61"/>
        <end position="81"/>
    </location>
</feature>
<feature type="transmembrane region" description="Helical" evidence="7">
    <location>
        <begin position="20"/>
        <end position="49"/>
    </location>
</feature>
<evidence type="ECO:0000256" key="5">
    <source>
        <dbReference type="ARBA" id="ARBA00022989"/>
    </source>
</evidence>
<organism evidence="9 10">
    <name type="scientific">Teichococcus rhizosphaerae</name>
    <dbReference type="NCBI Taxonomy" id="1335062"/>
    <lineage>
        <taxon>Bacteria</taxon>
        <taxon>Pseudomonadati</taxon>
        <taxon>Pseudomonadota</taxon>
        <taxon>Alphaproteobacteria</taxon>
        <taxon>Acetobacterales</taxon>
        <taxon>Roseomonadaceae</taxon>
        <taxon>Roseomonas</taxon>
    </lineage>
</organism>
<dbReference type="EMBL" id="PDNU01000029">
    <property type="protein sequence ID" value="PHK94238.1"/>
    <property type="molecule type" value="Genomic_DNA"/>
</dbReference>
<dbReference type="Pfam" id="PF09335">
    <property type="entry name" value="VTT_dom"/>
    <property type="match status" value="1"/>
</dbReference>
<dbReference type="InterPro" id="IPR032818">
    <property type="entry name" value="DedA-like"/>
</dbReference>
<comment type="similarity">
    <text evidence="2 7">Belongs to the DedA family.</text>
</comment>
<accession>A0A2C7A2E9</accession>
<comment type="caution">
    <text evidence="9">The sequence shown here is derived from an EMBL/GenBank/DDBJ whole genome shotgun (WGS) entry which is preliminary data.</text>
</comment>
<keyword evidence="6 7" id="KW-0472">Membrane</keyword>
<feature type="transmembrane region" description="Helical" evidence="7">
    <location>
        <begin position="180"/>
        <end position="196"/>
    </location>
</feature>
<protein>
    <submittedName>
        <fullName evidence="9">DedA family protein</fullName>
    </submittedName>
</protein>
<gene>
    <name evidence="9" type="ORF">CR162_14455</name>
</gene>
<reference evidence="9 10" key="1">
    <citation type="submission" date="2017-10" db="EMBL/GenBank/DDBJ databases">
        <authorList>
            <person name="Banno H."/>
            <person name="Chua N.-H."/>
        </authorList>
    </citation>
    <scope>NUCLEOTIDE SEQUENCE [LARGE SCALE GENOMIC DNA]</scope>
    <source>
        <strain evidence="9 10">YW11</strain>
    </source>
</reference>
<evidence type="ECO:0000256" key="1">
    <source>
        <dbReference type="ARBA" id="ARBA00004651"/>
    </source>
</evidence>
<feature type="domain" description="VTT" evidence="8">
    <location>
        <begin position="40"/>
        <end position="164"/>
    </location>
</feature>
<keyword evidence="4 7" id="KW-0812">Transmembrane</keyword>
<evidence type="ECO:0000313" key="9">
    <source>
        <dbReference type="EMBL" id="PHK94238.1"/>
    </source>
</evidence>
<dbReference type="GO" id="GO:0005886">
    <property type="term" value="C:plasma membrane"/>
    <property type="evidence" value="ECO:0007669"/>
    <property type="project" value="UniProtKB-SubCell"/>
</dbReference>
<evidence type="ECO:0000256" key="7">
    <source>
        <dbReference type="RuleBase" id="RU367016"/>
    </source>
</evidence>
<evidence type="ECO:0000256" key="2">
    <source>
        <dbReference type="ARBA" id="ARBA00010792"/>
    </source>
</evidence>
<proteinExistence type="inferred from homology"/>
<evidence type="ECO:0000256" key="6">
    <source>
        <dbReference type="ARBA" id="ARBA00023136"/>
    </source>
</evidence>
<sequence>MLEDWTTAFEAWVRANADLAAPVTFLIAFLESFPVVSIVVPSTALLLAVGALVGSDLVAPVPVLLACIAGGILGDAAGYWLARLVGPYAVRRRLPKSCRRIYAWSVVVFQRWGWWAVFIGRFLGPMRAVTPLAAGVVGMRNWPFQSANVLSAIIWAPLVLMPGSVGGWLARQLGPEPDPLAIGGLLAGAALLWLSYQRLRPVVRAAVKARLERGVPPPGRGLG</sequence>
<name>A0A2C7A2E9_9PROT</name>
<keyword evidence="3 7" id="KW-1003">Cell membrane</keyword>
<comment type="subcellular location">
    <subcellularLocation>
        <location evidence="1 7">Cell membrane</location>
        <topology evidence="1 7">Multi-pass membrane protein</topology>
    </subcellularLocation>
</comment>
<evidence type="ECO:0000313" key="10">
    <source>
        <dbReference type="Proteomes" id="UP000223527"/>
    </source>
</evidence>
<feature type="transmembrane region" description="Helical" evidence="7">
    <location>
        <begin position="149"/>
        <end position="168"/>
    </location>
</feature>
<keyword evidence="10" id="KW-1185">Reference proteome</keyword>
<evidence type="ECO:0000256" key="4">
    <source>
        <dbReference type="ARBA" id="ARBA00022692"/>
    </source>
</evidence>